<evidence type="ECO:0000256" key="3">
    <source>
        <dbReference type="ARBA" id="ARBA00022989"/>
    </source>
</evidence>
<dbReference type="AlphaFoldDB" id="A0AAD8IPL2"/>
<dbReference type="GO" id="GO:0016020">
    <property type="term" value="C:membrane"/>
    <property type="evidence" value="ECO:0007669"/>
    <property type="project" value="UniProtKB-SubCell"/>
</dbReference>
<feature type="domain" description="GTD-binding" evidence="7">
    <location>
        <begin position="70"/>
        <end position="168"/>
    </location>
</feature>
<dbReference type="Proteomes" id="UP001237642">
    <property type="component" value="Unassembled WGS sequence"/>
</dbReference>
<keyword evidence="9" id="KW-1185">Reference proteome</keyword>
<reference evidence="8" key="1">
    <citation type="submission" date="2023-02" db="EMBL/GenBank/DDBJ databases">
        <title>Genome of toxic invasive species Heracleum sosnowskyi carries increased number of genes despite the absence of recent whole-genome duplications.</title>
        <authorList>
            <person name="Schelkunov M."/>
            <person name="Shtratnikova V."/>
            <person name="Makarenko M."/>
            <person name="Klepikova A."/>
            <person name="Omelchenko D."/>
            <person name="Novikova G."/>
            <person name="Obukhova E."/>
            <person name="Bogdanov V."/>
            <person name="Penin A."/>
            <person name="Logacheva M."/>
        </authorList>
    </citation>
    <scope>NUCLEOTIDE SEQUENCE</scope>
    <source>
        <strain evidence="8">Hsosn_3</strain>
        <tissue evidence="8">Leaf</tissue>
    </source>
</reference>
<proteinExistence type="predicted"/>
<gene>
    <name evidence="8" type="ORF">POM88_017930</name>
</gene>
<name>A0AAD8IPL2_9APIA</name>
<evidence type="ECO:0000256" key="1">
    <source>
        <dbReference type="ARBA" id="ARBA00004370"/>
    </source>
</evidence>
<accession>A0AAD8IPL2</accession>
<protein>
    <submittedName>
        <fullName evidence="8">Myosin-binding protein 7</fullName>
    </submittedName>
</protein>
<feature type="transmembrane region" description="Helical" evidence="6">
    <location>
        <begin position="457"/>
        <end position="476"/>
    </location>
</feature>
<dbReference type="InterPro" id="IPR007656">
    <property type="entry name" value="GTD-bd"/>
</dbReference>
<dbReference type="GO" id="GO:0080115">
    <property type="term" value="F:myosin XI tail binding"/>
    <property type="evidence" value="ECO:0007669"/>
    <property type="project" value="UniProtKB-ARBA"/>
</dbReference>
<dbReference type="EMBL" id="JAUIZM010000004">
    <property type="protein sequence ID" value="KAK1389752.1"/>
    <property type="molecule type" value="Genomic_DNA"/>
</dbReference>
<dbReference type="PANTHER" id="PTHR31422">
    <property type="entry name" value="BNAANNG28530D PROTEIN"/>
    <property type="match status" value="1"/>
</dbReference>
<evidence type="ECO:0000313" key="9">
    <source>
        <dbReference type="Proteomes" id="UP001237642"/>
    </source>
</evidence>
<keyword evidence="4 6" id="KW-0472">Membrane</keyword>
<keyword evidence="5" id="KW-0175">Coiled coil</keyword>
<feature type="coiled-coil region" evidence="5">
    <location>
        <begin position="79"/>
        <end position="134"/>
    </location>
</feature>
<dbReference type="PANTHER" id="PTHR31422:SF0">
    <property type="entry name" value="MYOSIN-BINDING PROTEIN 7"/>
    <property type="match status" value="1"/>
</dbReference>
<sequence length="517" mass="58917">MDLEITPPSISRAQCCDCECDCSTLNRSGSGNWLRTVKRKYEEFEVEKEAFEIPGLEIDISQVAKVELGNECFMLREMVSNQQESINDLSVELEKERNASSSSANEAMSMILRLQREKAEVQMELRQFKRYAEEKIAHDGEEISALEDLLYRKDEIIESLTWEIQAYKNRLMSFGITEGEIEGEKGVAGGDNSNGSWEAQYDIPTYDYPPIKCNSYENQVSYEVQNDVADVEKHAFGDTPESRDELKDLEYRINELEQSPTQSQPDVEVFGTKNVLEKVIVGHSPRSYKHVRRSSNDSSSSIPAVVKETSSDITYDLGSAKKKECVHVHVEEYPDLRNFDIASEVEDDMSDRIYTVDSVQQGVPYNSVIDQKVSVGVSEDYMTKQKEPLYAGDLGDPDIKRLYTRLQALEADRESMRQALISMGTEKAQLVLLKEIAQQLCQDRSPARTLPVRKTSVIGSFSIFSLFKWIVSFVFWRKKARQARYMFGMSRKNIGLLALLDKGPCARPWRYISSTKV</sequence>
<evidence type="ECO:0000256" key="5">
    <source>
        <dbReference type="SAM" id="Coils"/>
    </source>
</evidence>
<organism evidence="8 9">
    <name type="scientific">Heracleum sosnowskyi</name>
    <dbReference type="NCBI Taxonomy" id="360622"/>
    <lineage>
        <taxon>Eukaryota</taxon>
        <taxon>Viridiplantae</taxon>
        <taxon>Streptophyta</taxon>
        <taxon>Embryophyta</taxon>
        <taxon>Tracheophyta</taxon>
        <taxon>Spermatophyta</taxon>
        <taxon>Magnoliopsida</taxon>
        <taxon>eudicotyledons</taxon>
        <taxon>Gunneridae</taxon>
        <taxon>Pentapetalae</taxon>
        <taxon>asterids</taxon>
        <taxon>campanulids</taxon>
        <taxon>Apiales</taxon>
        <taxon>Apiaceae</taxon>
        <taxon>Apioideae</taxon>
        <taxon>apioid superclade</taxon>
        <taxon>Tordylieae</taxon>
        <taxon>Tordyliinae</taxon>
        <taxon>Heracleum</taxon>
    </lineage>
</organism>
<comment type="caution">
    <text evidence="8">The sequence shown here is derived from an EMBL/GenBank/DDBJ whole genome shotgun (WGS) entry which is preliminary data.</text>
</comment>
<dbReference type="PROSITE" id="PS51775">
    <property type="entry name" value="GTD_BINDING"/>
    <property type="match status" value="1"/>
</dbReference>
<evidence type="ECO:0000259" key="7">
    <source>
        <dbReference type="PROSITE" id="PS51775"/>
    </source>
</evidence>
<keyword evidence="2 6" id="KW-0812">Transmembrane</keyword>
<evidence type="ECO:0000256" key="4">
    <source>
        <dbReference type="ARBA" id="ARBA00023136"/>
    </source>
</evidence>
<reference evidence="8" key="2">
    <citation type="submission" date="2023-05" db="EMBL/GenBank/DDBJ databases">
        <authorList>
            <person name="Schelkunov M.I."/>
        </authorList>
    </citation>
    <scope>NUCLEOTIDE SEQUENCE</scope>
    <source>
        <strain evidence="8">Hsosn_3</strain>
        <tissue evidence="8">Leaf</tissue>
    </source>
</reference>
<comment type="subcellular location">
    <subcellularLocation>
        <location evidence="1">Membrane</location>
    </subcellularLocation>
</comment>
<dbReference type="Pfam" id="PF04576">
    <property type="entry name" value="Zein-binding"/>
    <property type="match status" value="1"/>
</dbReference>
<evidence type="ECO:0000256" key="2">
    <source>
        <dbReference type="ARBA" id="ARBA00022692"/>
    </source>
</evidence>
<keyword evidence="3 6" id="KW-1133">Transmembrane helix</keyword>
<evidence type="ECO:0000313" key="8">
    <source>
        <dbReference type="EMBL" id="KAK1389752.1"/>
    </source>
</evidence>
<evidence type="ECO:0000256" key="6">
    <source>
        <dbReference type="SAM" id="Phobius"/>
    </source>
</evidence>